<name>A0A923MKD5_9FIRM</name>
<dbReference type="RefSeq" id="WP_108979697.1">
    <property type="nucleotide sequence ID" value="NZ_JACOQI010000015.1"/>
</dbReference>
<accession>A0A923MKD5</accession>
<organism evidence="1 2">
    <name type="scientific">Dysosmobacter segnis</name>
    <dbReference type="NCBI Taxonomy" id="2763042"/>
    <lineage>
        <taxon>Bacteria</taxon>
        <taxon>Bacillati</taxon>
        <taxon>Bacillota</taxon>
        <taxon>Clostridia</taxon>
        <taxon>Eubacteriales</taxon>
        <taxon>Oscillospiraceae</taxon>
        <taxon>Dysosmobacter</taxon>
    </lineage>
</organism>
<evidence type="ECO:0000313" key="2">
    <source>
        <dbReference type="Proteomes" id="UP000620327"/>
    </source>
</evidence>
<evidence type="ECO:0000313" key="1">
    <source>
        <dbReference type="EMBL" id="MBC5771311.1"/>
    </source>
</evidence>
<dbReference type="Proteomes" id="UP000620327">
    <property type="component" value="Unassembled WGS sequence"/>
</dbReference>
<gene>
    <name evidence="1" type="ORF">H8Z83_13485</name>
</gene>
<keyword evidence="2" id="KW-1185">Reference proteome</keyword>
<proteinExistence type="predicted"/>
<sequence length="84" mass="9317">MKAINEHFEVGQQYYALVSKEVLVVSEVLQPGMYPSGSGGYHTLRSPMVRFRSEKTGLVHTCSLELAKHLLLAKRQTAKEKGVG</sequence>
<dbReference type="AlphaFoldDB" id="A0A923MKD5"/>
<protein>
    <submittedName>
        <fullName evidence="1">Uncharacterized protein</fullName>
    </submittedName>
</protein>
<reference evidence="1" key="1">
    <citation type="submission" date="2020-08" db="EMBL/GenBank/DDBJ databases">
        <title>Genome public.</title>
        <authorList>
            <person name="Liu C."/>
            <person name="Sun Q."/>
        </authorList>
    </citation>
    <scope>NUCLEOTIDE SEQUENCE</scope>
    <source>
        <strain evidence="1">BX15</strain>
    </source>
</reference>
<comment type="caution">
    <text evidence="1">The sequence shown here is derived from an EMBL/GenBank/DDBJ whole genome shotgun (WGS) entry which is preliminary data.</text>
</comment>
<dbReference type="EMBL" id="JACOQI010000015">
    <property type="protein sequence ID" value="MBC5771311.1"/>
    <property type="molecule type" value="Genomic_DNA"/>
</dbReference>